<dbReference type="KEGG" id="gfe:Gferi_05225"/>
<evidence type="ECO:0000256" key="5">
    <source>
        <dbReference type="SAM" id="Coils"/>
    </source>
</evidence>
<dbReference type="STRING" id="1424294.Gferi_05225"/>
<dbReference type="RefSeq" id="WP_069981311.1">
    <property type="nucleotide sequence ID" value="NZ_CP017269.1"/>
</dbReference>
<keyword evidence="9" id="KW-1185">Reference proteome</keyword>
<evidence type="ECO:0000313" key="9">
    <source>
        <dbReference type="Proteomes" id="UP000095743"/>
    </source>
</evidence>
<dbReference type="Proteomes" id="UP000095743">
    <property type="component" value="Chromosome"/>
</dbReference>
<dbReference type="InterPro" id="IPR008275">
    <property type="entry name" value="CoA_E_activase_dom"/>
</dbReference>
<dbReference type="CDD" id="cd24034">
    <property type="entry name" value="ASKHA_NBD_O66634-like_rpt1"/>
    <property type="match status" value="1"/>
</dbReference>
<dbReference type="InterPro" id="IPR002731">
    <property type="entry name" value="ATPase_BadF"/>
</dbReference>
<keyword evidence="4" id="KW-0411">Iron-sulfur</keyword>
<dbReference type="InterPro" id="IPR018709">
    <property type="entry name" value="CoA_activase_DUF2229"/>
</dbReference>
<name>A0A1D8GQ60_9FIRM</name>
<evidence type="ECO:0000313" key="8">
    <source>
        <dbReference type="EMBL" id="AOT73003.1"/>
    </source>
</evidence>
<evidence type="ECO:0000256" key="1">
    <source>
        <dbReference type="ARBA" id="ARBA00001966"/>
    </source>
</evidence>
<dbReference type="PANTHER" id="PTHR32329">
    <property type="entry name" value="BIFUNCTIONAL PROTEIN [INCLUDES 2-HYDROXYACYL-COA DEHYDRATASE (N-TER) AND ITS ACTIVATOR DOMAIN (C_TERM)-RELATED"/>
    <property type="match status" value="1"/>
</dbReference>
<feature type="domain" description="DUF2229" evidence="7">
    <location>
        <begin position="632"/>
        <end position="848"/>
    </location>
</feature>
<protein>
    <submittedName>
        <fullName evidence="8">CoA activase</fullName>
    </submittedName>
</protein>
<gene>
    <name evidence="8" type="ORF">Gferi_05225</name>
</gene>
<proteinExistence type="predicted"/>
<keyword evidence="3" id="KW-0408">Iron</keyword>
<keyword evidence="2" id="KW-0479">Metal-binding</keyword>
<dbReference type="EMBL" id="CP017269">
    <property type="protein sequence ID" value="AOT73003.1"/>
    <property type="molecule type" value="Genomic_DNA"/>
</dbReference>
<organism evidence="8 9">
    <name type="scientific">Geosporobacter ferrireducens</name>
    <dbReference type="NCBI Taxonomy" id="1424294"/>
    <lineage>
        <taxon>Bacteria</taxon>
        <taxon>Bacillati</taxon>
        <taxon>Bacillota</taxon>
        <taxon>Clostridia</taxon>
        <taxon>Peptostreptococcales</taxon>
        <taxon>Thermotaleaceae</taxon>
        <taxon>Geosporobacter</taxon>
    </lineage>
</organism>
<reference evidence="8 9" key="1">
    <citation type="submission" date="2016-09" db="EMBL/GenBank/DDBJ databases">
        <title>Genomic analysis reveals versatility of anaerobic energy metabolism of Geosporobacter ferrireducens IRF9 of phylum Firmicutes.</title>
        <authorList>
            <person name="Kim S.-J."/>
        </authorList>
    </citation>
    <scope>NUCLEOTIDE SEQUENCE [LARGE SCALE GENOMIC DNA]</scope>
    <source>
        <strain evidence="8 9">IRF9</strain>
    </source>
</reference>
<evidence type="ECO:0000259" key="6">
    <source>
        <dbReference type="Pfam" id="PF01869"/>
    </source>
</evidence>
<keyword evidence="5" id="KW-0175">Coiled coil</keyword>
<dbReference type="Gene3D" id="3.40.50.11900">
    <property type="match status" value="1"/>
</dbReference>
<accession>A0A1D8GQ60</accession>
<dbReference type="InterPro" id="IPR051805">
    <property type="entry name" value="Dehydratase_Activator_Redct"/>
</dbReference>
<dbReference type="Pfam" id="PF09989">
    <property type="entry name" value="DUF2229"/>
    <property type="match status" value="1"/>
</dbReference>
<evidence type="ECO:0000256" key="4">
    <source>
        <dbReference type="ARBA" id="ARBA00023014"/>
    </source>
</evidence>
<dbReference type="PANTHER" id="PTHR32329:SF7">
    <property type="entry name" value="ACTIVATOR OF 2-HYDROXYACYL-COA-HYDRATASE"/>
    <property type="match status" value="1"/>
</dbReference>
<feature type="coiled-coil region" evidence="5">
    <location>
        <begin position="1130"/>
        <end position="1157"/>
    </location>
</feature>
<comment type="cofactor">
    <cofactor evidence="1">
        <name>[4Fe-4S] cluster</name>
        <dbReference type="ChEBI" id="CHEBI:49883"/>
    </cofactor>
</comment>
<dbReference type="Pfam" id="PF01869">
    <property type="entry name" value="BcrAD_BadFG"/>
    <property type="match status" value="2"/>
</dbReference>
<evidence type="ECO:0000256" key="2">
    <source>
        <dbReference type="ARBA" id="ARBA00022723"/>
    </source>
</evidence>
<dbReference type="NCBIfam" id="TIGR00241">
    <property type="entry name" value="CoA_E_activ"/>
    <property type="match status" value="1"/>
</dbReference>
<evidence type="ECO:0000259" key="7">
    <source>
        <dbReference type="Pfam" id="PF09989"/>
    </source>
</evidence>
<feature type="domain" description="ATPase BadF/BadG/BcrA/BcrD type" evidence="6">
    <location>
        <begin position="320"/>
        <end position="571"/>
    </location>
</feature>
<dbReference type="GO" id="GO:0051536">
    <property type="term" value="F:iron-sulfur cluster binding"/>
    <property type="evidence" value="ECO:0007669"/>
    <property type="project" value="UniProtKB-KW"/>
</dbReference>
<dbReference type="OrthoDB" id="9802715at2"/>
<sequence length="1349" mass="150899">MYSLGIDIGYSSIKFVLINKNYEVMDRTYILHKGSVKEEIDQYIKQITSKYGYNIMTGAVTGQGSKFISEKQGITWMNEVTALVEGSRHLHSGIHSVIEIGGQSSKYITNMSQSDNSGIKISINSNCSAGTGSFLEEQVSRLGIRLEDYSAFAEKAASIPRIAGRCSVFAKTDIIHHQQEGIDAKDILLGLAYALVKNYRANVIKKNPVVKPILFTGGVAYNKAIARALKDILQLEDDEIIIPGDCGNVAALGAAIIGFRDKLPLDLSMIKTVIQETGEKLNLTEDAVVFPPLKAYGKEDSLNKHICKAVDLDTEISGYIGLDIGSTSTNVVLMDQESYVIGFKYLRTLGDPVEAVRKGLLEIRKDIGKDIRVLGVGATGSGRYLAGSFVGADVIIDEITAQAKAAYTLDKEVDTIVEIGGQDSKFIKLENGAVSDFEMNRVCAAGTGSFIEEQAKKLNIPISEFGNLAIQSDNPVDLGDRCTVFIETNIAASLSNEAKIEDIAAGLAYSIVKNYLNKVVGKKEIGKKVFFQGGVAYNQAVLNAFRAILGDKLEVPEFFSVTGAYGAAILAKDAMQESHSLFRGFDYVESHDFKKAAPMEIKQANNSTKVFEETEKYYLEGYEKTIDPNKKTVGIPRVLFLHKLFPLFNSFFKELGFNVILSDNSSDKTVELSQEFSMEETCYPIKLINGHVAQLMEKKVDYIFLPSLYTMSHPISTTRQNYGCVYMQCFPKLINKTMELERQGIELLSPALSFEFGKKYIMKTLMKLGQKLERNPVQTGLALAKGMKSLKDFELKVERLGEETIKSLGKDEKAFVIVTRAYGIADPVLNMGIPEKLEKLGYKVLTLSNLPAHDHDTSKEHPNMYWPFGQHILSGAQIIKQHPNLYPIYITNHGCGPDTVLAHYFKEEMKGKPYLNIEVDEHFSSVGVLTRIEAFVNSLKAEKGQSNEALMLKQYSQSVVHKATNIQPKLDGIDKTTVLYLPYMYPYSQILAAYLKTKGYEARVLPLTTKKTLDLGRKYTLSKEYLSFTGLLGDVLNKAVKLKESNEKYGFIIPTSEGAEVNGQYYRLLRDKLDEENLHPVEIIAPFVEDVIKDSTISKDIFLMLLGGDLINLAPSNQRKKYFDKVYNLITRAELSIDNLKNMAKKIQKDMEKLNHSKKIFVVGEVNVLFNDFMNNHAFKRLEEQGTLLLYAPLSEYMWFVWRDYLSQKGNKKEIAAHNALNQFSGYIKEIAEIFVRDKFFEKDIESLVRNADKYLGFYSGGNGRYRIAKILGDLSYVEGVITVSSMYENTNTILNILSQDENKALRLPVLNMTFDGNENEIDQSKIDSFTYYALQENNRGKTNNKRGA</sequence>
<dbReference type="SUPFAM" id="SSF53067">
    <property type="entry name" value="Actin-like ATPase domain"/>
    <property type="match status" value="2"/>
</dbReference>
<dbReference type="GO" id="GO:0046872">
    <property type="term" value="F:metal ion binding"/>
    <property type="evidence" value="ECO:0007669"/>
    <property type="project" value="UniProtKB-KW"/>
</dbReference>
<evidence type="ECO:0000256" key="3">
    <source>
        <dbReference type="ARBA" id="ARBA00023004"/>
    </source>
</evidence>
<feature type="domain" description="ATPase BadF/BadG/BcrA/BcrD type" evidence="6">
    <location>
        <begin position="4"/>
        <end position="258"/>
    </location>
</feature>
<dbReference type="Gene3D" id="3.30.420.40">
    <property type="match status" value="4"/>
</dbReference>
<dbReference type="CDD" id="cd24035">
    <property type="entry name" value="ASKHA_NBD_O66634-like_rpt2"/>
    <property type="match status" value="1"/>
</dbReference>
<dbReference type="InterPro" id="IPR043129">
    <property type="entry name" value="ATPase_NBD"/>
</dbReference>